<evidence type="ECO:0000259" key="8">
    <source>
        <dbReference type="Pfam" id="PF00999"/>
    </source>
</evidence>
<reference evidence="9 10" key="1">
    <citation type="submission" date="2024-09" db="EMBL/GenBank/DDBJ databases">
        <authorList>
            <person name="Sun Q."/>
            <person name="Mori K."/>
        </authorList>
    </citation>
    <scope>NUCLEOTIDE SEQUENCE [LARGE SCALE GENOMIC DNA]</scope>
    <source>
        <strain evidence="9 10">KCTC 23315</strain>
    </source>
</reference>
<feature type="transmembrane region" description="Helical" evidence="7">
    <location>
        <begin position="334"/>
        <end position="351"/>
    </location>
</feature>
<dbReference type="Proteomes" id="UP001589813">
    <property type="component" value="Unassembled WGS sequence"/>
</dbReference>
<evidence type="ECO:0000256" key="7">
    <source>
        <dbReference type="SAM" id="Phobius"/>
    </source>
</evidence>
<keyword evidence="2" id="KW-0050">Antiport</keyword>
<dbReference type="InterPro" id="IPR006153">
    <property type="entry name" value="Cation/H_exchanger_TM"/>
</dbReference>
<feature type="transmembrane region" description="Helical" evidence="7">
    <location>
        <begin position="296"/>
        <end position="322"/>
    </location>
</feature>
<feature type="transmembrane region" description="Helical" evidence="7">
    <location>
        <begin position="36"/>
        <end position="57"/>
    </location>
</feature>
<dbReference type="Pfam" id="PF00999">
    <property type="entry name" value="Na_H_Exchanger"/>
    <property type="match status" value="1"/>
</dbReference>
<dbReference type="EMBL" id="JBHLXP010000011">
    <property type="protein sequence ID" value="MFC0050785.1"/>
    <property type="molecule type" value="Genomic_DNA"/>
</dbReference>
<proteinExistence type="predicted"/>
<evidence type="ECO:0000313" key="9">
    <source>
        <dbReference type="EMBL" id="MFC0050785.1"/>
    </source>
</evidence>
<keyword evidence="10" id="KW-1185">Reference proteome</keyword>
<feature type="transmembrane region" description="Helical" evidence="7">
    <location>
        <begin position="227"/>
        <end position="259"/>
    </location>
</feature>
<comment type="caution">
    <text evidence="9">The sequence shown here is derived from an EMBL/GenBank/DDBJ whole genome shotgun (WGS) entry which is preliminary data.</text>
</comment>
<keyword evidence="2" id="KW-0813">Transport</keyword>
<protein>
    <submittedName>
        <fullName evidence="9">Cation:proton antiporter</fullName>
    </submittedName>
</protein>
<dbReference type="RefSeq" id="WP_377249047.1">
    <property type="nucleotide sequence ID" value="NZ_JBHLXP010000011.1"/>
</dbReference>
<feature type="domain" description="Cation/H+ exchanger transmembrane" evidence="8">
    <location>
        <begin position="23"/>
        <end position="374"/>
    </location>
</feature>
<feature type="transmembrane region" description="Helical" evidence="7">
    <location>
        <begin position="122"/>
        <end position="141"/>
    </location>
</feature>
<keyword evidence="4 7" id="KW-1133">Transmembrane helix</keyword>
<evidence type="ECO:0000256" key="6">
    <source>
        <dbReference type="ARBA" id="ARBA00023136"/>
    </source>
</evidence>
<feature type="transmembrane region" description="Helical" evidence="7">
    <location>
        <begin position="194"/>
        <end position="215"/>
    </location>
</feature>
<organism evidence="9 10">
    <name type="scientific">Rheinheimera tilapiae</name>
    <dbReference type="NCBI Taxonomy" id="875043"/>
    <lineage>
        <taxon>Bacteria</taxon>
        <taxon>Pseudomonadati</taxon>
        <taxon>Pseudomonadota</taxon>
        <taxon>Gammaproteobacteria</taxon>
        <taxon>Chromatiales</taxon>
        <taxon>Chromatiaceae</taxon>
        <taxon>Rheinheimera</taxon>
    </lineage>
</organism>
<evidence type="ECO:0000256" key="3">
    <source>
        <dbReference type="ARBA" id="ARBA00022692"/>
    </source>
</evidence>
<keyword evidence="5" id="KW-0406">Ion transport</keyword>
<keyword evidence="6 7" id="KW-0472">Membrane</keyword>
<evidence type="ECO:0000256" key="1">
    <source>
        <dbReference type="ARBA" id="ARBA00004141"/>
    </source>
</evidence>
<keyword evidence="3 7" id="KW-0812">Transmembrane</keyword>
<name>A0ABV6BMU3_9GAMM</name>
<evidence type="ECO:0000256" key="4">
    <source>
        <dbReference type="ARBA" id="ARBA00022989"/>
    </source>
</evidence>
<feature type="transmembrane region" description="Helical" evidence="7">
    <location>
        <begin position="94"/>
        <end position="115"/>
    </location>
</feature>
<gene>
    <name evidence="9" type="ORF">ACFFJP_21080</name>
</gene>
<evidence type="ECO:0000313" key="10">
    <source>
        <dbReference type="Proteomes" id="UP001589813"/>
    </source>
</evidence>
<feature type="transmembrane region" description="Helical" evidence="7">
    <location>
        <begin position="161"/>
        <end position="182"/>
    </location>
</feature>
<sequence length="473" mass="50337">MDFLPTTAFTFSPLLAFALLLLVGALGGYLAHLTRWLPSITGFMGVGFLIGPSGLGLLDKQTLLDARILVDIALALILYRLGTSLDLRFIRQHPALVLTSLAEASVTFIVCFCVLHWLDFSVVLSALISAILISSSPAVLLHVAHETGAKGPVTETAKTLVALNNCWSFLVFAAVIPALLLDQQAGLGRVILQPLYLLFGSALLGVLIGSLLHFLCLRTQKAEQYKMALVIGSLMLTLALAQQLQLSALFAPLLVGITVRSLERGPLVSELNFGAAFELFFIVLFVFAGAKLQLSALWQFGLVIVSLVVVRSVAKVLILWLAGTMQRQRARASASTGMLLVPMAGLAIGLAQTSSGLSAEHAAVISAVVLGAVTLFETIGPPLAAFAFRFAGEAGLAHTADSPPMRLSQPDSWQETGPAVQVTWHWTHSAKSAVEPATVPAMIPQQLVEAGATKDAVSATDSTTKLSRLFKWR</sequence>
<feature type="transmembrane region" description="Helical" evidence="7">
    <location>
        <begin position="271"/>
        <end position="290"/>
    </location>
</feature>
<dbReference type="PANTHER" id="PTHR43021">
    <property type="entry name" value="NA(+)/H(+) ANTIPORTER-RELATED"/>
    <property type="match status" value="1"/>
</dbReference>
<accession>A0ABV6BMU3</accession>
<comment type="subcellular location">
    <subcellularLocation>
        <location evidence="1">Membrane</location>
        <topology evidence="1">Multi-pass membrane protein</topology>
    </subcellularLocation>
</comment>
<evidence type="ECO:0000256" key="5">
    <source>
        <dbReference type="ARBA" id="ARBA00023065"/>
    </source>
</evidence>
<dbReference type="InterPro" id="IPR038770">
    <property type="entry name" value="Na+/solute_symporter_sf"/>
</dbReference>
<evidence type="ECO:0000256" key="2">
    <source>
        <dbReference type="ARBA" id="ARBA00022449"/>
    </source>
</evidence>
<dbReference type="Gene3D" id="1.20.1530.20">
    <property type="match status" value="1"/>
</dbReference>
<feature type="transmembrane region" description="Helical" evidence="7">
    <location>
        <begin position="363"/>
        <end position="388"/>
    </location>
</feature>
<dbReference type="PANTHER" id="PTHR43021:SF2">
    <property type="entry name" value="CATION_H+ EXCHANGER DOMAIN-CONTAINING PROTEIN"/>
    <property type="match status" value="1"/>
</dbReference>
<feature type="transmembrane region" description="Helical" evidence="7">
    <location>
        <begin position="7"/>
        <end position="30"/>
    </location>
</feature>